<accession>A0ABS1U786</accession>
<evidence type="ECO:0000313" key="4">
    <source>
        <dbReference type="Proteomes" id="UP000660885"/>
    </source>
</evidence>
<dbReference type="Pfam" id="PF26348">
    <property type="entry name" value="SRA_ScoMcrA"/>
    <property type="match status" value="1"/>
</dbReference>
<dbReference type="Pfam" id="PF01844">
    <property type="entry name" value="HNH"/>
    <property type="match status" value="1"/>
</dbReference>
<dbReference type="GO" id="GO:0004519">
    <property type="term" value="F:endonuclease activity"/>
    <property type="evidence" value="ECO:0007669"/>
    <property type="project" value="UniProtKB-KW"/>
</dbReference>
<evidence type="ECO:0000259" key="1">
    <source>
        <dbReference type="Pfam" id="PF01844"/>
    </source>
</evidence>
<protein>
    <submittedName>
        <fullName evidence="3">HNH endonuclease</fullName>
    </submittedName>
</protein>
<proteinExistence type="predicted"/>
<dbReference type="Gene3D" id="1.10.30.50">
    <property type="match status" value="1"/>
</dbReference>
<dbReference type="InterPro" id="IPR003615">
    <property type="entry name" value="HNH_nuc"/>
</dbReference>
<keyword evidence="3" id="KW-0255">Endonuclease</keyword>
<feature type="domain" description="ScoMcrA-like SRA" evidence="2">
    <location>
        <begin position="7"/>
        <end position="133"/>
    </location>
</feature>
<gene>
    <name evidence="3" type="ORF">JMJ56_21270</name>
</gene>
<name>A0ABS1U786_9PROT</name>
<keyword evidence="4" id="KW-1185">Reference proteome</keyword>
<dbReference type="InterPro" id="IPR058712">
    <property type="entry name" value="SRA_ScoMcrA"/>
</dbReference>
<comment type="caution">
    <text evidence="3">The sequence shown here is derived from an EMBL/GenBank/DDBJ whole genome shotgun (WGS) entry which is preliminary data.</text>
</comment>
<feature type="domain" description="HNH" evidence="1">
    <location>
        <begin position="195"/>
        <end position="244"/>
    </location>
</feature>
<sequence>MYGLKIGEVIRRRDLHARFGGQQQGGIATPSDRRLILAFTGGSGAQHGYDDGWDEGVFCYFGEGQVGPMEFIRGNRALRDHVGDRKALLLFKMEAKSFVCFMGAFVVASWEYRQQPDSKGQMRRAIVFHLAPAVQAEADLTEGADEGIPLSELRRRAQASGSMAPEATVSIAARTSLARSRDVAAYALARAAGTCESCDRGAPFLRVDGRPYLEVHHMNRLTDGGPDLPEGVAAVCPNCHRHIHYGISGARLNEELLLIIKAKEDRMSASANGMQV</sequence>
<dbReference type="RefSeq" id="WP_202833786.1">
    <property type="nucleotide sequence ID" value="NZ_JAETWB010000015.1"/>
</dbReference>
<keyword evidence="3" id="KW-0540">Nuclease</keyword>
<dbReference type="Proteomes" id="UP000660885">
    <property type="component" value="Unassembled WGS sequence"/>
</dbReference>
<evidence type="ECO:0000259" key="2">
    <source>
        <dbReference type="Pfam" id="PF26348"/>
    </source>
</evidence>
<dbReference type="InterPro" id="IPR002711">
    <property type="entry name" value="HNH"/>
</dbReference>
<dbReference type="CDD" id="cd00085">
    <property type="entry name" value="HNHc"/>
    <property type="match status" value="1"/>
</dbReference>
<reference evidence="3 4" key="1">
    <citation type="submission" date="2021-01" db="EMBL/GenBank/DDBJ databases">
        <title>Belnapia mucosa sp. nov. and Belnapia arida sp. nov., isolated from the Tabernas Desert (Almeria, Spain).</title>
        <authorList>
            <person name="Molina-Menor E."/>
            <person name="Vidal-Verdu A."/>
            <person name="Calonge A."/>
            <person name="Satari L."/>
            <person name="Pereto J."/>
            <person name="Porcar M."/>
        </authorList>
    </citation>
    <scope>NUCLEOTIDE SEQUENCE [LARGE SCALE GENOMIC DNA]</scope>
    <source>
        <strain evidence="3 4">T18</strain>
    </source>
</reference>
<keyword evidence="3" id="KW-0378">Hydrolase</keyword>
<organism evidence="3 4">
    <name type="scientific">Belnapia arida</name>
    <dbReference type="NCBI Taxonomy" id="2804533"/>
    <lineage>
        <taxon>Bacteria</taxon>
        <taxon>Pseudomonadati</taxon>
        <taxon>Pseudomonadota</taxon>
        <taxon>Alphaproteobacteria</taxon>
        <taxon>Acetobacterales</taxon>
        <taxon>Roseomonadaceae</taxon>
        <taxon>Belnapia</taxon>
    </lineage>
</organism>
<dbReference type="EMBL" id="JAETWB010000015">
    <property type="protein sequence ID" value="MBL6080552.1"/>
    <property type="molecule type" value="Genomic_DNA"/>
</dbReference>
<evidence type="ECO:0000313" key="3">
    <source>
        <dbReference type="EMBL" id="MBL6080552.1"/>
    </source>
</evidence>